<sequence>MSRTNWDISFYSTLTLLLHASSTTGEELQISSRCFNAAHTQSVELLAKVVGSFETFRKVSQGAERLYQICATFTNLAEKLVQSQQLSVGIYNEQKDSLKLPDTPGDTSMFHPEDLQNVLDMNNGDGATSLYATDLLNEFLSGEPFLWNRFDFEAGNSQ</sequence>
<evidence type="ECO:0008006" key="4">
    <source>
        <dbReference type="Google" id="ProtNLM"/>
    </source>
</evidence>
<reference evidence="2" key="1">
    <citation type="submission" date="2022-07" db="EMBL/GenBank/DDBJ databases">
        <title>Taxonomy of Aspergillus series Nigri: significant species reduction supported by multi-species coalescent approaches.</title>
        <authorList>
            <person name="Bian C."/>
            <person name="Kusuya Y."/>
            <person name="Sklenar F."/>
            <person name="D'hooge E."/>
            <person name="Yaguchi T."/>
            <person name="Takahashi H."/>
            <person name="Hubka V."/>
        </authorList>
    </citation>
    <scope>NUCLEOTIDE SEQUENCE</scope>
    <source>
        <strain evidence="2">IFM 56815</strain>
    </source>
</reference>
<evidence type="ECO:0000313" key="3">
    <source>
        <dbReference type="Proteomes" id="UP001144157"/>
    </source>
</evidence>
<gene>
    <name evidence="2" type="ORF">AtubIFM56815_009098</name>
</gene>
<feature type="chain" id="PRO_5040918012" description="Fungal N-terminal domain-containing protein" evidence="1">
    <location>
        <begin position="26"/>
        <end position="158"/>
    </location>
</feature>
<proteinExistence type="predicted"/>
<feature type="signal peptide" evidence="1">
    <location>
        <begin position="1"/>
        <end position="25"/>
    </location>
</feature>
<protein>
    <recommendedName>
        <fullName evidence="4">Fungal N-terminal domain-containing protein</fullName>
    </recommendedName>
</protein>
<dbReference type="Proteomes" id="UP001144157">
    <property type="component" value="Unassembled WGS sequence"/>
</dbReference>
<comment type="caution">
    <text evidence="2">The sequence shown here is derived from an EMBL/GenBank/DDBJ whole genome shotgun (WGS) entry which is preliminary data.</text>
</comment>
<keyword evidence="1" id="KW-0732">Signal</keyword>
<evidence type="ECO:0000256" key="1">
    <source>
        <dbReference type="SAM" id="SignalP"/>
    </source>
</evidence>
<dbReference type="EMBL" id="BRPE01000006">
    <property type="protein sequence ID" value="GLA84877.1"/>
    <property type="molecule type" value="Genomic_DNA"/>
</dbReference>
<name>A0A9W6APU5_ASPTU</name>
<dbReference type="AlphaFoldDB" id="A0A9W6APU5"/>
<organism evidence="2 3">
    <name type="scientific">Aspergillus tubingensis</name>
    <dbReference type="NCBI Taxonomy" id="5068"/>
    <lineage>
        <taxon>Eukaryota</taxon>
        <taxon>Fungi</taxon>
        <taxon>Dikarya</taxon>
        <taxon>Ascomycota</taxon>
        <taxon>Pezizomycotina</taxon>
        <taxon>Eurotiomycetes</taxon>
        <taxon>Eurotiomycetidae</taxon>
        <taxon>Eurotiales</taxon>
        <taxon>Aspergillaceae</taxon>
        <taxon>Aspergillus</taxon>
        <taxon>Aspergillus subgen. Circumdati</taxon>
    </lineage>
</organism>
<accession>A0A9W6APU5</accession>
<evidence type="ECO:0000313" key="2">
    <source>
        <dbReference type="EMBL" id="GLA84877.1"/>
    </source>
</evidence>